<evidence type="ECO:0000256" key="7">
    <source>
        <dbReference type="ARBA" id="ARBA00023237"/>
    </source>
</evidence>
<dbReference type="PANTHER" id="PTHR30026:SF20">
    <property type="entry name" value="OUTER MEMBRANE PROTEIN TOLC"/>
    <property type="match status" value="1"/>
</dbReference>
<dbReference type="Gene3D" id="1.20.1600.10">
    <property type="entry name" value="Outer membrane efflux proteins (OEP)"/>
    <property type="match status" value="1"/>
</dbReference>
<sequence>MPLWPRLLPLPASLLLALSLPAHGQSLIELFDAARGYDATYQAARAQYDASIARAAQAKAGILPAVGLSGSAVHTVGTVDTPQADVSRKINTEAGGINAVQPIYRPANWATYEQGKRQAEIAQATLTAAEQDLIVRVSQGYFDVLASQDTLALVRAQKVATAEQLASAKRNFEVGTATITDTREAQARYDLVIAQEIAAENDLQVKMLALDQLVGRIGTTPTPLAAPVTLPALQPADINAWVAEADAVHPLIIQAKLGVDVAGLEVKKAEAGHKPTLDLQAGYNVTNNPQGTTTVLGKSRINAGTVGVVFNLPLFAGFATENRIKETLALEDQSRSILDNARRSVNQATRAAYLGLVSGAGQVKALEAAEASSQSALDANRLGYQVGVRINIDVLNSQSQLYQTKRDLALARYNVLLGNLKLRQANGTLTPNDLQPINATLAQAGSAAAGASPNVPSAATISPVPVPSNTIPGATPLPQQPITMPPPVVNPPVK</sequence>
<comment type="subcellular location">
    <subcellularLocation>
        <location evidence="1">Cell outer membrane</location>
    </subcellularLocation>
</comment>
<gene>
    <name evidence="10" type="ORF">WKW80_26595</name>
</gene>
<feature type="chain" id="PRO_5047456945" evidence="9">
    <location>
        <begin position="25"/>
        <end position="494"/>
    </location>
</feature>
<evidence type="ECO:0000313" key="10">
    <source>
        <dbReference type="EMBL" id="MEJ8825552.1"/>
    </source>
</evidence>
<reference evidence="10 11" key="1">
    <citation type="submission" date="2024-03" db="EMBL/GenBank/DDBJ databases">
        <title>Novel species of the genus Variovorax.</title>
        <authorList>
            <person name="Liu Q."/>
            <person name="Xin Y.-H."/>
        </authorList>
    </citation>
    <scope>NUCLEOTIDE SEQUENCE [LARGE SCALE GENOMIC DNA]</scope>
    <source>
        <strain evidence="10 11">KACC 18501</strain>
    </source>
</reference>
<evidence type="ECO:0000256" key="3">
    <source>
        <dbReference type="ARBA" id="ARBA00022448"/>
    </source>
</evidence>
<dbReference type="InterPro" id="IPR010130">
    <property type="entry name" value="T1SS_OMP_TolC"/>
</dbReference>
<evidence type="ECO:0000256" key="5">
    <source>
        <dbReference type="ARBA" id="ARBA00022692"/>
    </source>
</evidence>
<dbReference type="Pfam" id="PF02321">
    <property type="entry name" value="OEP"/>
    <property type="match status" value="2"/>
</dbReference>
<organism evidence="10 11">
    <name type="scientific">Variovorax humicola</name>
    <dbReference type="NCBI Taxonomy" id="1769758"/>
    <lineage>
        <taxon>Bacteria</taxon>
        <taxon>Pseudomonadati</taxon>
        <taxon>Pseudomonadota</taxon>
        <taxon>Betaproteobacteria</taxon>
        <taxon>Burkholderiales</taxon>
        <taxon>Comamonadaceae</taxon>
        <taxon>Variovorax</taxon>
    </lineage>
</organism>
<protein>
    <submittedName>
        <fullName evidence="10">TolC family outer membrane protein</fullName>
    </submittedName>
</protein>
<keyword evidence="6" id="KW-0472">Membrane</keyword>
<comment type="similarity">
    <text evidence="2">Belongs to the outer membrane factor (OMF) (TC 1.B.17) family.</text>
</comment>
<keyword evidence="9" id="KW-0732">Signal</keyword>
<dbReference type="InterPro" id="IPR051906">
    <property type="entry name" value="TolC-like"/>
</dbReference>
<dbReference type="PANTHER" id="PTHR30026">
    <property type="entry name" value="OUTER MEMBRANE PROTEIN TOLC"/>
    <property type="match status" value="1"/>
</dbReference>
<evidence type="ECO:0000256" key="9">
    <source>
        <dbReference type="SAM" id="SignalP"/>
    </source>
</evidence>
<comment type="caution">
    <text evidence="10">The sequence shown here is derived from an EMBL/GenBank/DDBJ whole genome shotgun (WGS) entry which is preliminary data.</text>
</comment>
<feature type="compositionally biased region" description="Pro residues" evidence="8">
    <location>
        <begin position="483"/>
        <end position="494"/>
    </location>
</feature>
<feature type="signal peptide" evidence="9">
    <location>
        <begin position="1"/>
        <end position="24"/>
    </location>
</feature>
<keyword evidence="7" id="KW-0998">Cell outer membrane</keyword>
<evidence type="ECO:0000256" key="8">
    <source>
        <dbReference type="SAM" id="MobiDB-lite"/>
    </source>
</evidence>
<keyword evidence="4" id="KW-1134">Transmembrane beta strand</keyword>
<dbReference type="Proteomes" id="UP001363010">
    <property type="component" value="Unassembled WGS sequence"/>
</dbReference>
<dbReference type="RefSeq" id="WP_340366580.1">
    <property type="nucleotide sequence ID" value="NZ_JBBKZV010000023.1"/>
</dbReference>
<keyword evidence="11" id="KW-1185">Reference proteome</keyword>
<keyword evidence="5" id="KW-0812">Transmembrane</keyword>
<evidence type="ECO:0000256" key="1">
    <source>
        <dbReference type="ARBA" id="ARBA00004442"/>
    </source>
</evidence>
<name>A0ABU8W676_9BURK</name>
<evidence type="ECO:0000256" key="6">
    <source>
        <dbReference type="ARBA" id="ARBA00023136"/>
    </source>
</evidence>
<proteinExistence type="inferred from homology"/>
<dbReference type="InterPro" id="IPR003423">
    <property type="entry name" value="OMP_efflux"/>
</dbReference>
<dbReference type="NCBIfam" id="TIGR01844">
    <property type="entry name" value="type_I_sec_TolC"/>
    <property type="match status" value="1"/>
</dbReference>
<evidence type="ECO:0000256" key="2">
    <source>
        <dbReference type="ARBA" id="ARBA00007613"/>
    </source>
</evidence>
<evidence type="ECO:0000313" key="11">
    <source>
        <dbReference type="Proteomes" id="UP001363010"/>
    </source>
</evidence>
<evidence type="ECO:0000256" key="4">
    <source>
        <dbReference type="ARBA" id="ARBA00022452"/>
    </source>
</evidence>
<dbReference type="EMBL" id="JBBKZV010000023">
    <property type="protein sequence ID" value="MEJ8825552.1"/>
    <property type="molecule type" value="Genomic_DNA"/>
</dbReference>
<keyword evidence="3" id="KW-0813">Transport</keyword>
<feature type="region of interest" description="Disordered" evidence="8">
    <location>
        <begin position="468"/>
        <end position="494"/>
    </location>
</feature>
<dbReference type="SUPFAM" id="SSF56954">
    <property type="entry name" value="Outer membrane efflux proteins (OEP)"/>
    <property type="match status" value="1"/>
</dbReference>
<accession>A0ABU8W676</accession>